<dbReference type="InterPro" id="IPR010843">
    <property type="entry name" value="Uncharacterised_AroM"/>
</dbReference>
<reference evidence="1" key="2">
    <citation type="submission" date="2021-04" db="EMBL/GenBank/DDBJ databases">
        <authorList>
            <person name="Gilroy R."/>
        </authorList>
    </citation>
    <scope>NUCLEOTIDE SEQUENCE</scope>
    <source>
        <strain evidence="1">CHK186-16707</strain>
    </source>
</reference>
<evidence type="ECO:0000313" key="1">
    <source>
        <dbReference type="EMBL" id="HJA08558.1"/>
    </source>
</evidence>
<dbReference type="Proteomes" id="UP000824225">
    <property type="component" value="Unassembled WGS sequence"/>
</dbReference>
<comment type="caution">
    <text evidence="1">The sequence shown here is derived from an EMBL/GenBank/DDBJ whole genome shotgun (WGS) entry which is preliminary data.</text>
</comment>
<sequence length="228" mass="24171">MAAPKLGLVAIGQTPRVDVTSTMRSVLGDDVELLEEGVLDGLDAASVAALAPGRDDPFPLVSRLADGTQCCLDKHRLPPLLESRFHRVKERGAEVAVLLCTSVFEGLRFPPGLFVLEAGRVVDHWIAALARPDRVMGLMVPLPAQEAAVAAHYADLPLKGIRTASASPYGPAEAVARAAEGLRDVDFVVTHCMGFTTEHKRLIRAVCGRPVLQATGVLARTASELLGA</sequence>
<gene>
    <name evidence="1" type="ORF">H9962_05145</name>
</gene>
<organism evidence="1 2">
    <name type="scientific">Candidatus Mailhella merdigallinarum</name>
    <dbReference type="NCBI Taxonomy" id="2838658"/>
    <lineage>
        <taxon>Bacteria</taxon>
        <taxon>Pseudomonadati</taxon>
        <taxon>Thermodesulfobacteriota</taxon>
        <taxon>Desulfovibrionia</taxon>
        <taxon>Desulfovibrionales</taxon>
        <taxon>Desulfovibrionaceae</taxon>
        <taxon>Mailhella</taxon>
    </lineage>
</organism>
<accession>A0A9D2HC85</accession>
<reference evidence="1" key="1">
    <citation type="journal article" date="2021" name="PeerJ">
        <title>Extensive microbial diversity within the chicken gut microbiome revealed by metagenomics and culture.</title>
        <authorList>
            <person name="Gilroy R."/>
            <person name="Ravi A."/>
            <person name="Getino M."/>
            <person name="Pursley I."/>
            <person name="Horton D.L."/>
            <person name="Alikhan N.F."/>
            <person name="Baker D."/>
            <person name="Gharbi K."/>
            <person name="Hall N."/>
            <person name="Watson M."/>
            <person name="Adriaenssens E.M."/>
            <person name="Foster-Nyarko E."/>
            <person name="Jarju S."/>
            <person name="Secka A."/>
            <person name="Antonio M."/>
            <person name="Oren A."/>
            <person name="Chaudhuri R.R."/>
            <person name="La Ragione R."/>
            <person name="Hildebrand F."/>
            <person name="Pallen M.J."/>
        </authorList>
    </citation>
    <scope>NUCLEOTIDE SEQUENCE</scope>
    <source>
        <strain evidence="1">CHK186-16707</strain>
    </source>
</reference>
<dbReference type="EMBL" id="DXAN01000017">
    <property type="protein sequence ID" value="HJA08558.1"/>
    <property type="molecule type" value="Genomic_DNA"/>
</dbReference>
<dbReference type="Pfam" id="PF07302">
    <property type="entry name" value="AroM"/>
    <property type="match status" value="1"/>
</dbReference>
<proteinExistence type="predicted"/>
<protein>
    <submittedName>
        <fullName evidence="1">AroM family protein</fullName>
    </submittedName>
</protein>
<dbReference type="AlphaFoldDB" id="A0A9D2HC85"/>
<evidence type="ECO:0000313" key="2">
    <source>
        <dbReference type="Proteomes" id="UP000824225"/>
    </source>
</evidence>
<name>A0A9D2HC85_9BACT</name>